<evidence type="ECO:0000313" key="3">
    <source>
        <dbReference type="Proteomes" id="UP000518605"/>
    </source>
</evidence>
<keyword evidence="1" id="KW-0812">Transmembrane</keyword>
<reference evidence="2 3" key="1">
    <citation type="submission" date="2020-08" db="EMBL/GenBank/DDBJ databases">
        <title>Genomic Encyclopedia of Type Strains, Phase III (KMG-III): the genomes of soil and plant-associated and newly described type strains.</title>
        <authorList>
            <person name="Whitman W."/>
        </authorList>
    </citation>
    <scope>NUCLEOTIDE SEQUENCE [LARGE SCALE GENOMIC DNA]</scope>
    <source>
        <strain evidence="2 3">CECT 8234</strain>
    </source>
</reference>
<dbReference type="EMBL" id="JACHXW010000004">
    <property type="protein sequence ID" value="MBB3151701.1"/>
    <property type="molecule type" value="Genomic_DNA"/>
</dbReference>
<keyword evidence="3" id="KW-1185">Reference proteome</keyword>
<proteinExistence type="predicted"/>
<keyword evidence="1" id="KW-0472">Membrane</keyword>
<keyword evidence="1" id="KW-1133">Transmembrane helix</keyword>
<evidence type="ECO:0000313" key="2">
    <source>
        <dbReference type="EMBL" id="MBB3151701.1"/>
    </source>
</evidence>
<feature type="transmembrane region" description="Helical" evidence="1">
    <location>
        <begin position="84"/>
        <end position="113"/>
    </location>
</feature>
<sequence length="165" mass="19136">MVFINRKVVSIGLSLLGLILVIFSFINVANIIFSYFFEEESKFMILDQYIGPFAYMLTGVYLLFSRKKLLTFFIKQNEKVFWNITYLIIVFIGFIFLIIGICDLISTGFIFLFGDLGDDIIDNYIHNYVYTNIEIRTPLIYITTGVVLIMATPLLTQYITRKANI</sequence>
<organism evidence="2 3">
    <name type="scientific">Paenibacillus endophyticus</name>
    <dbReference type="NCBI Taxonomy" id="1294268"/>
    <lineage>
        <taxon>Bacteria</taxon>
        <taxon>Bacillati</taxon>
        <taxon>Bacillota</taxon>
        <taxon>Bacilli</taxon>
        <taxon>Bacillales</taxon>
        <taxon>Paenibacillaceae</taxon>
        <taxon>Paenibacillus</taxon>
    </lineage>
</organism>
<comment type="caution">
    <text evidence="2">The sequence shown here is derived from an EMBL/GenBank/DDBJ whole genome shotgun (WGS) entry which is preliminary data.</text>
</comment>
<feature type="transmembrane region" description="Helical" evidence="1">
    <location>
        <begin position="12"/>
        <end position="37"/>
    </location>
</feature>
<feature type="transmembrane region" description="Helical" evidence="1">
    <location>
        <begin position="139"/>
        <end position="159"/>
    </location>
</feature>
<name>A0A7W5C5X2_9BACL</name>
<dbReference type="Proteomes" id="UP000518605">
    <property type="component" value="Unassembled WGS sequence"/>
</dbReference>
<dbReference type="AlphaFoldDB" id="A0A7W5C5X2"/>
<evidence type="ECO:0000256" key="1">
    <source>
        <dbReference type="SAM" id="Phobius"/>
    </source>
</evidence>
<gene>
    <name evidence="2" type="ORF">FHS16_001747</name>
</gene>
<protein>
    <submittedName>
        <fullName evidence="2">Uncharacterized protein</fullName>
    </submittedName>
</protein>
<accession>A0A7W5C5X2</accession>
<feature type="transmembrane region" description="Helical" evidence="1">
    <location>
        <begin position="43"/>
        <end position="64"/>
    </location>
</feature>